<dbReference type="PATRIC" id="fig|1217675.3.peg.479"/>
<keyword evidence="1" id="KW-0175">Coiled coil</keyword>
<keyword evidence="3" id="KW-1185">Reference proteome</keyword>
<accession>N8Y4L5</accession>
<sequence length="177" mass="19563">MATKLDLASLNEKDAYIQKIKKALETAVGQKIAIINIEKLKRVAGVSACPVEFIFAGNQKLKLFIRSTADVFKATLNDKTIVLTGDFSNDLKMTFENGVNGVAKLIRNGQKSFEKSIAKEKVRIPKPKSESTPSSSPTAQLKAYVEQEQVLDKELDEKRAILEQLKQQVELVQVQGG</sequence>
<protein>
    <recommendedName>
        <fullName evidence="4">Defence against restriction A N-terminal domain-containing protein</fullName>
    </recommendedName>
</protein>
<organism evidence="2 3">
    <name type="scientific">Acinetobacter schindleri NIPH 900</name>
    <dbReference type="NCBI Taxonomy" id="1217675"/>
    <lineage>
        <taxon>Bacteria</taxon>
        <taxon>Pseudomonadati</taxon>
        <taxon>Pseudomonadota</taxon>
        <taxon>Gammaproteobacteria</taxon>
        <taxon>Moraxellales</taxon>
        <taxon>Moraxellaceae</taxon>
        <taxon>Acinetobacter</taxon>
    </lineage>
</organism>
<dbReference type="RefSeq" id="WP_004812489.1">
    <property type="nucleotide sequence ID" value="NZ_KB849450.1"/>
</dbReference>
<dbReference type="Proteomes" id="UP000018438">
    <property type="component" value="Unassembled WGS sequence"/>
</dbReference>
<reference evidence="2 3" key="1">
    <citation type="submission" date="2013-02" db="EMBL/GenBank/DDBJ databases">
        <title>The Genome Sequence of Acinetobacter schindleri NIPH 900.</title>
        <authorList>
            <consortium name="The Broad Institute Genome Sequencing Platform"/>
            <consortium name="The Broad Institute Genome Sequencing Center for Infectious Disease"/>
            <person name="Cerqueira G."/>
            <person name="Feldgarden M."/>
            <person name="Courvalin P."/>
            <person name="Perichon B."/>
            <person name="Grillot-Courvalin C."/>
            <person name="Clermont D."/>
            <person name="Rocha E."/>
            <person name="Yoon E.-J."/>
            <person name="Nemec A."/>
            <person name="Walker B."/>
            <person name="Young S.K."/>
            <person name="Zeng Q."/>
            <person name="Gargeya S."/>
            <person name="Fitzgerald M."/>
            <person name="Haas B."/>
            <person name="Abouelleil A."/>
            <person name="Alvarado L."/>
            <person name="Arachchi H.M."/>
            <person name="Berlin A.M."/>
            <person name="Chapman S.B."/>
            <person name="Dewar J."/>
            <person name="Goldberg J."/>
            <person name="Griggs A."/>
            <person name="Gujja S."/>
            <person name="Hansen M."/>
            <person name="Howarth C."/>
            <person name="Imamovic A."/>
            <person name="Larimer J."/>
            <person name="McCowan C."/>
            <person name="Murphy C."/>
            <person name="Neiman D."/>
            <person name="Pearson M."/>
            <person name="Priest M."/>
            <person name="Roberts A."/>
            <person name="Saif S."/>
            <person name="Shea T."/>
            <person name="Sisk P."/>
            <person name="Sykes S."/>
            <person name="Wortman J."/>
            <person name="Nusbaum C."/>
            <person name="Birren B."/>
        </authorList>
    </citation>
    <scope>NUCLEOTIDE SEQUENCE [LARGE SCALE GENOMIC DNA]</scope>
    <source>
        <strain evidence="2 3">NIPH 900</strain>
    </source>
</reference>
<feature type="coiled-coil region" evidence="1">
    <location>
        <begin position="148"/>
        <end position="175"/>
    </location>
</feature>
<dbReference type="HOGENOM" id="CLU_133063_0_0_6"/>
<gene>
    <name evidence="2" type="ORF">F965_00498</name>
</gene>
<evidence type="ECO:0000313" key="2">
    <source>
        <dbReference type="EMBL" id="ENV14255.1"/>
    </source>
</evidence>
<evidence type="ECO:0008006" key="4">
    <source>
        <dbReference type="Google" id="ProtNLM"/>
    </source>
</evidence>
<evidence type="ECO:0000313" key="3">
    <source>
        <dbReference type="Proteomes" id="UP000018438"/>
    </source>
</evidence>
<name>N8Y4L5_9GAMM</name>
<dbReference type="AlphaFoldDB" id="N8Y4L5"/>
<proteinExistence type="predicted"/>
<dbReference type="EMBL" id="APPI01000010">
    <property type="protein sequence ID" value="ENV14255.1"/>
    <property type="molecule type" value="Genomic_DNA"/>
</dbReference>
<comment type="caution">
    <text evidence="2">The sequence shown here is derived from an EMBL/GenBank/DDBJ whole genome shotgun (WGS) entry which is preliminary data.</text>
</comment>
<evidence type="ECO:0000256" key="1">
    <source>
        <dbReference type="SAM" id="Coils"/>
    </source>
</evidence>